<dbReference type="GO" id="GO:0032259">
    <property type="term" value="P:methylation"/>
    <property type="evidence" value="ECO:0007669"/>
    <property type="project" value="UniProtKB-KW"/>
</dbReference>
<organism evidence="1">
    <name type="scientific">Opuntia streptacantha</name>
    <name type="common">Prickly pear cactus</name>
    <name type="synonym">Opuntia cardona</name>
    <dbReference type="NCBI Taxonomy" id="393608"/>
    <lineage>
        <taxon>Eukaryota</taxon>
        <taxon>Viridiplantae</taxon>
        <taxon>Streptophyta</taxon>
        <taxon>Embryophyta</taxon>
        <taxon>Tracheophyta</taxon>
        <taxon>Spermatophyta</taxon>
        <taxon>Magnoliopsida</taxon>
        <taxon>eudicotyledons</taxon>
        <taxon>Gunneridae</taxon>
        <taxon>Pentapetalae</taxon>
        <taxon>Caryophyllales</taxon>
        <taxon>Cactineae</taxon>
        <taxon>Cactaceae</taxon>
        <taxon>Opuntioideae</taxon>
        <taxon>Opuntia</taxon>
    </lineage>
</organism>
<dbReference type="EC" id="2.1.1.79" evidence="1"/>
<sequence length="118" mass="13505">MDLQCPGSGDYSFIRESEDIYSYIDVTFPHMTELFDSLGIETEASDVSFSASLDRGVGYEWGSRNGLRSLFSQKSNLLKPNFWKMLRELKKFKDDAMTVMDFSAFSVLSFCRSSHLLQ</sequence>
<accession>A0A7C9AD68</accession>
<name>A0A7C9AD68_OPUST</name>
<keyword evidence="1" id="KW-0808">Transferase</keyword>
<evidence type="ECO:0000313" key="1">
    <source>
        <dbReference type="EMBL" id="MBA4663897.1"/>
    </source>
</evidence>
<dbReference type="GO" id="GO:0008825">
    <property type="term" value="F:cyclopropane-fatty-acyl-phospholipid synthase activity"/>
    <property type="evidence" value="ECO:0007669"/>
    <property type="project" value="UniProtKB-EC"/>
</dbReference>
<dbReference type="EMBL" id="GISG01222116">
    <property type="protein sequence ID" value="MBA4663897.1"/>
    <property type="molecule type" value="Transcribed_RNA"/>
</dbReference>
<reference evidence="1" key="1">
    <citation type="journal article" date="2013" name="J. Plant Res.">
        <title>Effect of fungi and light on seed germination of three Opuntia species from semiarid lands of central Mexico.</title>
        <authorList>
            <person name="Delgado-Sanchez P."/>
            <person name="Jimenez-Bremont J.F."/>
            <person name="Guerrero-Gonzalez Mde L."/>
            <person name="Flores J."/>
        </authorList>
    </citation>
    <scope>NUCLEOTIDE SEQUENCE</scope>
    <source>
        <tissue evidence="1">Cladode</tissue>
    </source>
</reference>
<proteinExistence type="predicted"/>
<keyword evidence="1" id="KW-0489">Methyltransferase</keyword>
<reference evidence="1" key="2">
    <citation type="submission" date="2020-07" db="EMBL/GenBank/DDBJ databases">
        <authorList>
            <person name="Vera ALvarez R."/>
            <person name="Arias-Moreno D.M."/>
            <person name="Jimenez-Jacinto V."/>
            <person name="Jimenez-Bremont J.F."/>
            <person name="Swaminathan K."/>
            <person name="Moose S.P."/>
            <person name="Guerrero-Gonzalez M.L."/>
            <person name="Marino-Ramirez L."/>
            <person name="Landsman D."/>
            <person name="Rodriguez-Kessler M."/>
            <person name="Delgado-Sanchez P."/>
        </authorList>
    </citation>
    <scope>NUCLEOTIDE SEQUENCE</scope>
    <source>
        <tissue evidence="1">Cladode</tissue>
    </source>
</reference>
<dbReference type="AlphaFoldDB" id="A0A7C9AD68"/>
<protein>
    <submittedName>
        <fullName evidence="1">Cyclopropane-fatty-acyl-phospholipid synthase</fullName>
        <ecNumber evidence="1">2.1.1.79</ecNumber>
    </submittedName>
</protein>